<dbReference type="AlphaFoldDB" id="F6GV50"/>
<keyword evidence="3" id="KW-1185">Reference proteome</keyword>
<dbReference type="HOGENOM" id="CLU_3352103_0_0_1"/>
<feature type="transmembrane region" description="Helical" evidence="1">
    <location>
        <begin position="20"/>
        <end position="36"/>
    </location>
</feature>
<keyword evidence="1" id="KW-1133">Transmembrane helix</keyword>
<name>F6GV50_VITVI</name>
<sequence length="37" mass="4380">MICGPWDYEYDGIVEVCNSYFVLLIFKFLSLNLTIIF</sequence>
<organism evidence="2 3">
    <name type="scientific">Vitis vinifera</name>
    <name type="common">Grape</name>
    <dbReference type="NCBI Taxonomy" id="29760"/>
    <lineage>
        <taxon>Eukaryota</taxon>
        <taxon>Viridiplantae</taxon>
        <taxon>Streptophyta</taxon>
        <taxon>Embryophyta</taxon>
        <taxon>Tracheophyta</taxon>
        <taxon>Spermatophyta</taxon>
        <taxon>Magnoliopsida</taxon>
        <taxon>eudicotyledons</taxon>
        <taxon>Gunneridae</taxon>
        <taxon>Pentapetalae</taxon>
        <taxon>rosids</taxon>
        <taxon>Vitales</taxon>
        <taxon>Vitaceae</taxon>
        <taxon>Viteae</taxon>
        <taxon>Vitis</taxon>
    </lineage>
</organism>
<dbReference type="InParanoid" id="F6GV50"/>
<dbReference type="EMBL" id="FN594952">
    <property type="protein sequence ID" value="CCB43832.1"/>
    <property type="molecule type" value="Genomic_DNA"/>
</dbReference>
<evidence type="ECO:0000313" key="3">
    <source>
        <dbReference type="Proteomes" id="UP000009183"/>
    </source>
</evidence>
<evidence type="ECO:0000313" key="2">
    <source>
        <dbReference type="EMBL" id="CCB43832.1"/>
    </source>
</evidence>
<reference evidence="3" key="1">
    <citation type="journal article" date="2007" name="Nature">
        <title>The grapevine genome sequence suggests ancestral hexaploidization in major angiosperm phyla.</title>
        <authorList>
            <consortium name="The French-Italian Public Consortium for Grapevine Genome Characterization."/>
            <person name="Jaillon O."/>
            <person name="Aury J.-M."/>
            <person name="Noel B."/>
            <person name="Policriti A."/>
            <person name="Clepet C."/>
            <person name="Casagrande A."/>
            <person name="Choisne N."/>
            <person name="Aubourg S."/>
            <person name="Vitulo N."/>
            <person name="Jubin C."/>
            <person name="Vezzi A."/>
            <person name="Legeai F."/>
            <person name="Hugueney P."/>
            <person name="Dasilva C."/>
            <person name="Horner D."/>
            <person name="Mica E."/>
            <person name="Jublot D."/>
            <person name="Poulain J."/>
            <person name="Bruyere C."/>
            <person name="Billault A."/>
            <person name="Segurens B."/>
            <person name="Gouyvenoux M."/>
            <person name="Ugarte E."/>
            <person name="Cattonaro F."/>
            <person name="Anthouard V."/>
            <person name="Vico V."/>
            <person name="Del Fabbro C."/>
            <person name="Alaux M."/>
            <person name="Di Gaspero G."/>
            <person name="Dumas V."/>
            <person name="Felice N."/>
            <person name="Paillard S."/>
            <person name="Juman I."/>
            <person name="Moroldo M."/>
            <person name="Scalabrin S."/>
            <person name="Canaguier A."/>
            <person name="Le Clainche I."/>
            <person name="Malacrida G."/>
            <person name="Durand E."/>
            <person name="Pesole G."/>
            <person name="Laucou V."/>
            <person name="Chatelet P."/>
            <person name="Merdinoglu D."/>
            <person name="Delledonne M."/>
            <person name="Pezzotti M."/>
            <person name="Lecharny A."/>
            <person name="Scarpelli C."/>
            <person name="Artiguenave F."/>
            <person name="Pe M.E."/>
            <person name="Valle G."/>
            <person name="Morgante M."/>
            <person name="Caboche M."/>
            <person name="Adam-Blondon A.-F."/>
            <person name="Weissenbach J."/>
            <person name="Quetier F."/>
            <person name="Wincker P."/>
        </authorList>
    </citation>
    <scope>NUCLEOTIDE SEQUENCE [LARGE SCALE GENOMIC DNA]</scope>
    <source>
        <strain evidence="3">cv. Pinot noir / PN40024</strain>
    </source>
</reference>
<keyword evidence="1" id="KW-0812">Transmembrane</keyword>
<dbReference type="PaxDb" id="29760-VIT_15s0021g02800.t01"/>
<keyword evidence="1" id="KW-0472">Membrane</keyword>
<gene>
    <name evidence="2" type="ordered locus">VIT_15s0021g02800</name>
</gene>
<evidence type="ECO:0000256" key="1">
    <source>
        <dbReference type="SAM" id="Phobius"/>
    </source>
</evidence>
<protein>
    <submittedName>
        <fullName evidence="2">Uncharacterized protein</fullName>
    </submittedName>
</protein>
<accession>F6GV50</accession>
<dbReference type="Proteomes" id="UP000009183">
    <property type="component" value="Chromosome 15"/>
</dbReference>
<proteinExistence type="predicted"/>